<evidence type="ECO:0000256" key="7">
    <source>
        <dbReference type="SAM" id="MobiDB-lite"/>
    </source>
</evidence>
<sequence>MADVHDPATRSRNMSAVRGKNTKPEHQIRRALHARGFRFRLHGAGLPGRPDLVLRKYRAVIFVHGCFWHGHDCPLFRLPATRTAFWEAKITGNRERDTRQEAELLAGGWRVGTIWECALRGQQKIGAEAVAGALAAWLPEGGEQLEIRGRA</sequence>
<protein>
    <recommendedName>
        <fullName evidence="6">Very short patch repair endonuclease</fullName>
        <ecNumber evidence="6">3.1.-.-</ecNumber>
    </recommendedName>
</protein>
<evidence type="ECO:0000256" key="6">
    <source>
        <dbReference type="PIRNR" id="PIRNR018267"/>
    </source>
</evidence>
<dbReference type="GO" id="GO:0016787">
    <property type="term" value="F:hydrolase activity"/>
    <property type="evidence" value="ECO:0007669"/>
    <property type="project" value="UniProtKB-KW"/>
</dbReference>
<dbReference type="AlphaFoldDB" id="A0A858T041"/>
<keyword evidence="5 6" id="KW-0234">DNA repair</keyword>
<comment type="similarity">
    <text evidence="6">Belongs to the vsr family.</text>
</comment>
<dbReference type="CDD" id="cd00221">
    <property type="entry name" value="Vsr"/>
    <property type="match status" value="1"/>
</dbReference>
<name>A0A858T041_9RHOB</name>
<evidence type="ECO:0000256" key="4">
    <source>
        <dbReference type="ARBA" id="ARBA00022801"/>
    </source>
</evidence>
<dbReference type="Proteomes" id="UP000503308">
    <property type="component" value="Chromosome"/>
</dbReference>
<keyword evidence="1 6" id="KW-0540">Nuclease</keyword>
<evidence type="ECO:0000313" key="8">
    <source>
        <dbReference type="EMBL" id="QJF52536.1"/>
    </source>
</evidence>
<keyword evidence="9" id="KW-1185">Reference proteome</keyword>
<dbReference type="Gene3D" id="3.40.960.10">
    <property type="entry name" value="VSR Endonuclease"/>
    <property type="match status" value="1"/>
</dbReference>
<dbReference type="KEGG" id="rpon:G3256_15815"/>
<evidence type="ECO:0000256" key="5">
    <source>
        <dbReference type="ARBA" id="ARBA00023204"/>
    </source>
</evidence>
<comment type="function">
    <text evidence="6">May nick specific sequences that contain T:G mispairs resulting from m5C-deamination.</text>
</comment>
<dbReference type="NCBIfam" id="TIGR00632">
    <property type="entry name" value="vsr"/>
    <property type="match status" value="1"/>
</dbReference>
<keyword evidence="3 6" id="KW-0227">DNA damage</keyword>
<evidence type="ECO:0000256" key="2">
    <source>
        <dbReference type="ARBA" id="ARBA00022759"/>
    </source>
</evidence>
<dbReference type="GO" id="GO:0006298">
    <property type="term" value="P:mismatch repair"/>
    <property type="evidence" value="ECO:0007669"/>
    <property type="project" value="UniProtKB-UniRule"/>
</dbReference>
<evidence type="ECO:0000256" key="1">
    <source>
        <dbReference type="ARBA" id="ARBA00022722"/>
    </source>
</evidence>
<dbReference type="EC" id="3.1.-.-" evidence="6"/>
<evidence type="ECO:0000313" key="9">
    <source>
        <dbReference type="Proteomes" id="UP000503308"/>
    </source>
</evidence>
<accession>A0A858T041</accession>
<dbReference type="EMBL" id="CP048788">
    <property type="protein sequence ID" value="QJF52536.1"/>
    <property type="molecule type" value="Genomic_DNA"/>
</dbReference>
<dbReference type="PIRSF" id="PIRSF018267">
    <property type="entry name" value="VSR_endonuc"/>
    <property type="match status" value="1"/>
</dbReference>
<keyword evidence="4 6" id="KW-0378">Hydrolase</keyword>
<dbReference type="InterPro" id="IPR004603">
    <property type="entry name" value="DNA_mismatch_endonuc_vsr"/>
</dbReference>
<evidence type="ECO:0000256" key="3">
    <source>
        <dbReference type="ARBA" id="ARBA00022763"/>
    </source>
</evidence>
<gene>
    <name evidence="8" type="primary">vsr</name>
    <name evidence="8" type="ORF">G3256_15815</name>
</gene>
<organism evidence="8 9">
    <name type="scientific">Roseobacter ponti</name>
    <dbReference type="NCBI Taxonomy" id="1891787"/>
    <lineage>
        <taxon>Bacteria</taxon>
        <taxon>Pseudomonadati</taxon>
        <taxon>Pseudomonadota</taxon>
        <taxon>Alphaproteobacteria</taxon>
        <taxon>Rhodobacterales</taxon>
        <taxon>Roseobacteraceae</taxon>
        <taxon>Roseobacter</taxon>
    </lineage>
</organism>
<proteinExistence type="inferred from homology"/>
<dbReference type="Pfam" id="PF03852">
    <property type="entry name" value="Vsr"/>
    <property type="match status" value="1"/>
</dbReference>
<dbReference type="REBASE" id="398108">
    <property type="entry name" value="V.Rpo106830ORF15820P"/>
</dbReference>
<dbReference type="RefSeq" id="WP_169641756.1">
    <property type="nucleotide sequence ID" value="NZ_CP048788.1"/>
</dbReference>
<dbReference type="GO" id="GO:0004519">
    <property type="term" value="F:endonuclease activity"/>
    <property type="evidence" value="ECO:0007669"/>
    <property type="project" value="UniProtKB-KW"/>
</dbReference>
<feature type="region of interest" description="Disordered" evidence="7">
    <location>
        <begin position="1"/>
        <end position="25"/>
    </location>
</feature>
<dbReference type="SUPFAM" id="SSF52980">
    <property type="entry name" value="Restriction endonuclease-like"/>
    <property type="match status" value="1"/>
</dbReference>
<reference evidence="8 9" key="1">
    <citation type="submission" date="2020-02" db="EMBL/GenBank/DDBJ databases">
        <title>Genome sequence of Roseobacter ponti.</title>
        <authorList>
            <person name="Hollensteiner J."/>
            <person name="Schneider D."/>
            <person name="Poehlein A."/>
            <person name="Daniel R."/>
        </authorList>
    </citation>
    <scope>NUCLEOTIDE SEQUENCE [LARGE SCALE GENOMIC DNA]</scope>
    <source>
        <strain evidence="8 9">DSM 106830</strain>
    </source>
</reference>
<keyword evidence="2 6" id="KW-0255">Endonuclease</keyword>
<dbReference type="InterPro" id="IPR011335">
    <property type="entry name" value="Restrct_endonuc-II-like"/>
</dbReference>